<dbReference type="Gene3D" id="2.60.120.10">
    <property type="entry name" value="Jelly Rolls"/>
    <property type="match status" value="1"/>
</dbReference>
<evidence type="ECO:0000256" key="3">
    <source>
        <dbReference type="ARBA" id="ARBA00022642"/>
    </source>
</evidence>
<dbReference type="InterPro" id="IPR010329">
    <property type="entry name" value="3hydroanth_dOase"/>
</dbReference>
<comment type="similarity">
    <text evidence="8">Belongs to the 3-HAO family.</text>
</comment>
<comment type="subcellular location">
    <subcellularLocation>
        <location evidence="8">Cytoplasm</location>
    </subcellularLocation>
</comment>
<keyword evidence="5 8" id="KW-0223">Dioxygenase</keyword>
<dbReference type="STRING" id="1054147.F4QBZ3"/>
<dbReference type="SUPFAM" id="SSF51182">
    <property type="entry name" value="RmlC-like cupins"/>
    <property type="match status" value="1"/>
</dbReference>
<dbReference type="Pfam" id="PF06052">
    <property type="entry name" value="3-HAO"/>
    <property type="match status" value="1"/>
</dbReference>
<evidence type="ECO:0000256" key="6">
    <source>
        <dbReference type="ARBA" id="ARBA00023002"/>
    </source>
</evidence>
<dbReference type="UniPathway" id="UPA00253">
    <property type="reaction ID" value="UER00330"/>
</dbReference>
<dbReference type="GO" id="GO:0005737">
    <property type="term" value="C:cytoplasm"/>
    <property type="evidence" value="ECO:0007669"/>
    <property type="project" value="UniProtKB-SubCell"/>
</dbReference>
<dbReference type="GO" id="GO:0000334">
    <property type="term" value="F:3-hydroxyanthranilate 3,4-dioxygenase activity"/>
    <property type="evidence" value="ECO:0007669"/>
    <property type="project" value="UniProtKB-UniRule"/>
</dbReference>
<comment type="cofactor">
    <cofactor evidence="1">
        <name>Fe(2+)</name>
        <dbReference type="ChEBI" id="CHEBI:29033"/>
    </cofactor>
</comment>
<dbReference type="InterPro" id="IPR011051">
    <property type="entry name" value="RmlC_Cupin_sf"/>
</dbReference>
<dbReference type="InterPro" id="IPR014710">
    <property type="entry name" value="RmlC-like_jellyroll"/>
</dbReference>
<dbReference type="GO" id="GO:0043420">
    <property type="term" value="P:anthranilate metabolic process"/>
    <property type="evidence" value="ECO:0007669"/>
    <property type="project" value="UniProtKB-UniRule"/>
</dbReference>
<gene>
    <name evidence="9" type="primary">haao</name>
    <name evidence="9" type="ORF">DFA_10991</name>
</gene>
<dbReference type="CDD" id="cd06123">
    <property type="entry name" value="cupin_HAO"/>
    <property type="match status" value="1"/>
</dbReference>
<dbReference type="HAMAP" id="MF_00825">
    <property type="entry name" value="3_HAO"/>
    <property type="match status" value="1"/>
</dbReference>
<dbReference type="KEGG" id="dfa:DFA_10991"/>
<evidence type="ECO:0000256" key="2">
    <source>
        <dbReference type="ARBA" id="ARBA00002752"/>
    </source>
</evidence>
<reference evidence="10" key="1">
    <citation type="journal article" date="2011" name="Genome Res.">
        <title>Phylogeny-wide analysis of social amoeba genomes highlights ancient origins for complex intercellular communication.</title>
        <authorList>
            <person name="Heidel A.J."/>
            <person name="Lawal H.M."/>
            <person name="Felder M."/>
            <person name="Schilde C."/>
            <person name="Helps N.R."/>
            <person name="Tunggal B."/>
            <person name="Rivero F."/>
            <person name="John U."/>
            <person name="Schleicher M."/>
            <person name="Eichinger L."/>
            <person name="Platzer M."/>
            <person name="Noegel A.A."/>
            <person name="Schaap P."/>
            <person name="Gloeckner G."/>
        </authorList>
    </citation>
    <scope>NUCLEOTIDE SEQUENCE [LARGE SCALE GENOMIC DNA]</scope>
    <source>
        <strain evidence="10">SH3</strain>
    </source>
</reference>
<dbReference type="GO" id="GO:0019805">
    <property type="term" value="P:quinolinate biosynthetic process"/>
    <property type="evidence" value="ECO:0007669"/>
    <property type="project" value="UniProtKB-UniRule"/>
</dbReference>
<protein>
    <recommendedName>
        <fullName evidence="8">3-hydroxyanthranilate 3,4-dioxygenase</fullName>
        <ecNumber evidence="8">1.13.11.6</ecNumber>
    </recommendedName>
    <alternativeName>
        <fullName evidence="8">3-hydroxyanthranilate oxygenase</fullName>
        <shortName evidence="8">3-HAO</shortName>
    </alternativeName>
    <alternativeName>
        <fullName evidence="8">3-hydroxyanthranilic acid dioxygenase</fullName>
        <shortName evidence="8">HAD</shortName>
    </alternativeName>
</protein>
<evidence type="ECO:0000313" key="9">
    <source>
        <dbReference type="EMBL" id="EGG14731.1"/>
    </source>
</evidence>
<sequence>MLPPFNLQKWIDENKHLLKPPVGAKLVYEDPNSTFVVMIVGGPNQRSDYHINQTDEFFYQFKGDMVLKIVNTKGEFEDVNIREGDMFLLPGNTPHSPQRYSDTVGLVIEKKRDAQSIDKLRWYCDNCKLVLYEESFNVQDLNLGKELTPIILRFYGEESLRTCKSCNHISQKPPQKE</sequence>
<dbReference type="OMA" id="KPPVGNQ"/>
<dbReference type="EMBL" id="GL883028">
    <property type="protein sequence ID" value="EGG14731.1"/>
    <property type="molecule type" value="Genomic_DNA"/>
</dbReference>
<proteinExistence type="inferred from homology"/>
<comment type="catalytic activity">
    <reaction evidence="8">
        <text>3-hydroxyanthranilate + O2 = (2Z,4Z)-2-amino-3-carboxymuconate 6-semialdehyde</text>
        <dbReference type="Rhea" id="RHEA:17953"/>
        <dbReference type="ChEBI" id="CHEBI:15379"/>
        <dbReference type="ChEBI" id="CHEBI:36559"/>
        <dbReference type="ChEBI" id="CHEBI:77612"/>
        <dbReference type="EC" id="1.13.11.6"/>
    </reaction>
</comment>
<keyword evidence="8" id="KW-0963">Cytoplasm</keyword>
<name>F4QBZ3_CACFS</name>
<comment type="function">
    <text evidence="2 8">Catalyzes the oxidative ring opening of 3-hydroxyanthranilate to 2-amino-3-carboxymuconate semialdehyde, which spontaneously cyclizes to quinolinate.</text>
</comment>
<comment type="pathway">
    <text evidence="8">Cofactor biosynthesis; NAD(+) biosynthesis; quinolinate from L-kynurenine: step 3/3.</text>
</comment>
<evidence type="ECO:0000256" key="4">
    <source>
        <dbReference type="ARBA" id="ARBA00022723"/>
    </source>
</evidence>
<dbReference type="OrthoDB" id="204928at2759"/>
<dbReference type="NCBIfam" id="NF009763">
    <property type="entry name" value="PRK13264.1"/>
    <property type="match status" value="1"/>
</dbReference>
<evidence type="ECO:0000313" key="10">
    <source>
        <dbReference type="Proteomes" id="UP000007797"/>
    </source>
</evidence>
<accession>F4QBZ3</accession>
<keyword evidence="3 8" id="KW-0662">Pyridine nucleotide biosynthesis</keyword>
<dbReference type="EC" id="1.13.11.6" evidence="8"/>
<keyword evidence="10" id="KW-1185">Reference proteome</keyword>
<dbReference type="GeneID" id="14866576"/>
<dbReference type="PANTHER" id="PTHR15497">
    <property type="entry name" value="3-HYDROXYANTHRANILATE 3,4-DIOXYGENASE"/>
    <property type="match status" value="1"/>
</dbReference>
<keyword evidence="4" id="KW-0479">Metal-binding</keyword>
<evidence type="ECO:0000256" key="7">
    <source>
        <dbReference type="ARBA" id="ARBA00023004"/>
    </source>
</evidence>
<dbReference type="Proteomes" id="UP000007797">
    <property type="component" value="Unassembled WGS sequence"/>
</dbReference>
<organism evidence="9 10">
    <name type="scientific">Cavenderia fasciculata</name>
    <name type="common">Slime mold</name>
    <name type="synonym">Dictyostelium fasciculatum</name>
    <dbReference type="NCBI Taxonomy" id="261658"/>
    <lineage>
        <taxon>Eukaryota</taxon>
        <taxon>Amoebozoa</taxon>
        <taxon>Evosea</taxon>
        <taxon>Eumycetozoa</taxon>
        <taxon>Dictyostelia</taxon>
        <taxon>Acytosteliales</taxon>
        <taxon>Cavenderiaceae</taxon>
        <taxon>Cavenderia</taxon>
    </lineage>
</organism>
<dbReference type="GO" id="GO:0034354">
    <property type="term" value="P:'de novo' NAD+ biosynthetic process from L-tryptophan"/>
    <property type="evidence" value="ECO:0007669"/>
    <property type="project" value="UniProtKB-UniRule"/>
</dbReference>
<evidence type="ECO:0000256" key="1">
    <source>
        <dbReference type="ARBA" id="ARBA00001954"/>
    </source>
</evidence>
<dbReference type="NCBIfam" id="TIGR03037">
    <property type="entry name" value="anthran_nbaC"/>
    <property type="match status" value="1"/>
</dbReference>
<dbReference type="AlphaFoldDB" id="F4QBZ3"/>
<keyword evidence="6 8" id="KW-0560">Oxidoreductase</keyword>
<dbReference type="GO" id="GO:0006569">
    <property type="term" value="P:L-tryptophan catabolic process"/>
    <property type="evidence" value="ECO:0007669"/>
    <property type="project" value="UniProtKB-UniRule"/>
</dbReference>
<keyword evidence="7" id="KW-0408">Iron</keyword>
<evidence type="ECO:0000256" key="8">
    <source>
        <dbReference type="HAMAP-Rule" id="MF_03019"/>
    </source>
</evidence>
<evidence type="ECO:0000256" key="5">
    <source>
        <dbReference type="ARBA" id="ARBA00022964"/>
    </source>
</evidence>
<dbReference type="PANTHER" id="PTHR15497:SF1">
    <property type="entry name" value="3-HYDROXYANTHRANILATE 3,4-DIOXYGENASE"/>
    <property type="match status" value="1"/>
</dbReference>
<dbReference type="RefSeq" id="XP_004351239.1">
    <property type="nucleotide sequence ID" value="XM_004351187.1"/>
</dbReference>
<dbReference type="GO" id="GO:0008198">
    <property type="term" value="F:ferrous iron binding"/>
    <property type="evidence" value="ECO:0007669"/>
    <property type="project" value="UniProtKB-UniRule"/>
</dbReference>